<feature type="compositionally biased region" description="Basic and acidic residues" evidence="1">
    <location>
        <begin position="29"/>
        <end position="41"/>
    </location>
</feature>
<reference evidence="2 3" key="1">
    <citation type="submission" date="2019-07" db="EMBL/GenBank/DDBJ databases">
        <authorList>
            <person name="Jastrzebski P J."/>
            <person name="Paukszto L."/>
            <person name="Jastrzebski P J."/>
        </authorList>
    </citation>
    <scope>NUCLEOTIDE SEQUENCE [LARGE SCALE GENOMIC DNA]</scope>
    <source>
        <strain evidence="2 3">WMS-il1</strain>
    </source>
</reference>
<accession>A0A564ZA11</accession>
<dbReference type="EMBL" id="CABIJS010000697">
    <property type="protein sequence ID" value="VUZ55718.1"/>
    <property type="molecule type" value="Genomic_DNA"/>
</dbReference>
<dbReference type="Proteomes" id="UP000321570">
    <property type="component" value="Unassembled WGS sequence"/>
</dbReference>
<feature type="region of interest" description="Disordered" evidence="1">
    <location>
        <begin position="20"/>
        <end position="41"/>
    </location>
</feature>
<name>A0A564ZA11_HYMDI</name>
<keyword evidence="3" id="KW-1185">Reference proteome</keyword>
<evidence type="ECO:0000256" key="1">
    <source>
        <dbReference type="SAM" id="MobiDB-lite"/>
    </source>
</evidence>
<gene>
    <name evidence="2" type="ORF">WMSIL1_LOCUS13477</name>
</gene>
<evidence type="ECO:0000313" key="3">
    <source>
        <dbReference type="Proteomes" id="UP000321570"/>
    </source>
</evidence>
<proteinExistence type="predicted"/>
<dbReference type="AlphaFoldDB" id="A0A564ZA11"/>
<sequence>MEDRERIFSLKINSEGSIPFQASEAKASNQEKGKEHERGEEAMVQKLKTSEKAILRRRRGLKRDVMAKI</sequence>
<organism evidence="2 3">
    <name type="scientific">Hymenolepis diminuta</name>
    <name type="common">Rat tapeworm</name>
    <dbReference type="NCBI Taxonomy" id="6216"/>
    <lineage>
        <taxon>Eukaryota</taxon>
        <taxon>Metazoa</taxon>
        <taxon>Spiralia</taxon>
        <taxon>Lophotrochozoa</taxon>
        <taxon>Platyhelminthes</taxon>
        <taxon>Cestoda</taxon>
        <taxon>Eucestoda</taxon>
        <taxon>Cyclophyllidea</taxon>
        <taxon>Hymenolepididae</taxon>
        <taxon>Hymenolepis</taxon>
    </lineage>
</organism>
<evidence type="ECO:0000313" key="2">
    <source>
        <dbReference type="EMBL" id="VUZ55718.1"/>
    </source>
</evidence>
<protein>
    <submittedName>
        <fullName evidence="2">Uncharacterized protein</fullName>
    </submittedName>
</protein>